<proteinExistence type="predicted"/>
<gene>
    <name evidence="1" type="ORF">MUK42_37532</name>
</gene>
<keyword evidence="1" id="KW-0347">Helicase</keyword>
<dbReference type="OrthoDB" id="185373at2759"/>
<protein>
    <submittedName>
        <fullName evidence="1">DEAD-box ATP-dependent RNA helicase</fullName>
    </submittedName>
</protein>
<sequence length="99" mass="10639">MPCLLIQDMALNLSSKLLPQRSMVSQNGSVADLVLTCPESPFRDKKTTSAAAYQTKLLGSVIIIQHSEYLLFGGEGEGRTIPGRGSLLNIAHLPLTMLA</sequence>
<reference evidence="1" key="1">
    <citation type="submission" date="2022-05" db="EMBL/GenBank/DDBJ databases">
        <title>The Musa troglodytarum L. genome provides insights into the mechanism of non-climacteric behaviour and enrichment of carotenoids.</title>
        <authorList>
            <person name="Wang J."/>
        </authorList>
    </citation>
    <scope>NUCLEOTIDE SEQUENCE</scope>
    <source>
        <tissue evidence="1">Leaf</tissue>
    </source>
</reference>
<evidence type="ECO:0000313" key="1">
    <source>
        <dbReference type="EMBL" id="URE31034.1"/>
    </source>
</evidence>
<name>A0A9E7HAV7_9LILI</name>
<keyword evidence="2" id="KW-1185">Reference proteome</keyword>
<dbReference type="AlphaFoldDB" id="A0A9E7HAV7"/>
<dbReference type="EMBL" id="CP097510">
    <property type="protein sequence ID" value="URE31034.1"/>
    <property type="molecule type" value="Genomic_DNA"/>
</dbReference>
<evidence type="ECO:0000313" key="2">
    <source>
        <dbReference type="Proteomes" id="UP001055439"/>
    </source>
</evidence>
<organism evidence="1 2">
    <name type="scientific">Musa troglodytarum</name>
    <name type="common">fe'i banana</name>
    <dbReference type="NCBI Taxonomy" id="320322"/>
    <lineage>
        <taxon>Eukaryota</taxon>
        <taxon>Viridiplantae</taxon>
        <taxon>Streptophyta</taxon>
        <taxon>Embryophyta</taxon>
        <taxon>Tracheophyta</taxon>
        <taxon>Spermatophyta</taxon>
        <taxon>Magnoliopsida</taxon>
        <taxon>Liliopsida</taxon>
        <taxon>Zingiberales</taxon>
        <taxon>Musaceae</taxon>
        <taxon>Musa</taxon>
    </lineage>
</organism>
<keyword evidence="1" id="KW-0547">Nucleotide-binding</keyword>
<accession>A0A9E7HAV7</accession>
<dbReference type="GO" id="GO:0004386">
    <property type="term" value="F:helicase activity"/>
    <property type="evidence" value="ECO:0007669"/>
    <property type="project" value="UniProtKB-KW"/>
</dbReference>
<keyword evidence="1" id="KW-0378">Hydrolase</keyword>
<dbReference type="Proteomes" id="UP001055439">
    <property type="component" value="Chromosome 8"/>
</dbReference>
<keyword evidence="1" id="KW-0067">ATP-binding</keyword>